<proteinExistence type="predicted"/>
<accession>A0A1R3XRY4</accession>
<dbReference type="RefSeq" id="WP_083704300.1">
    <property type="nucleotide sequence ID" value="NZ_FTPP01000004.1"/>
</dbReference>
<organism evidence="1 2">
    <name type="scientific">Pontibacter indicus</name>
    <dbReference type="NCBI Taxonomy" id="1317125"/>
    <lineage>
        <taxon>Bacteria</taxon>
        <taxon>Pseudomonadati</taxon>
        <taxon>Bacteroidota</taxon>
        <taxon>Cytophagia</taxon>
        <taxon>Cytophagales</taxon>
        <taxon>Hymenobacteraceae</taxon>
        <taxon>Pontibacter</taxon>
    </lineage>
</organism>
<dbReference type="EMBL" id="FTPP01000004">
    <property type="protein sequence ID" value="SIT94649.1"/>
    <property type="molecule type" value="Genomic_DNA"/>
</dbReference>
<name>A0A1R3XRY4_9BACT</name>
<dbReference type="Pfam" id="PF13148">
    <property type="entry name" value="DUF3987"/>
    <property type="match status" value="1"/>
</dbReference>
<protein>
    <recommendedName>
        <fullName evidence="3">DUF3987 domain-containing protein</fullName>
    </recommendedName>
</protein>
<keyword evidence="2" id="KW-1185">Reference proteome</keyword>
<evidence type="ECO:0000313" key="1">
    <source>
        <dbReference type="EMBL" id="SIT94649.1"/>
    </source>
</evidence>
<dbReference type="Proteomes" id="UP000187181">
    <property type="component" value="Unassembled WGS sequence"/>
</dbReference>
<evidence type="ECO:0008006" key="3">
    <source>
        <dbReference type="Google" id="ProtNLM"/>
    </source>
</evidence>
<reference evidence="2" key="1">
    <citation type="submission" date="2017-01" db="EMBL/GenBank/DDBJ databases">
        <authorList>
            <person name="Varghese N."/>
            <person name="Submissions S."/>
        </authorList>
    </citation>
    <scope>NUCLEOTIDE SEQUENCE [LARGE SCALE GENOMIC DNA]</scope>
    <source>
        <strain evidence="2">LP100</strain>
    </source>
</reference>
<sequence>MSNRYSLSPEFDFSGLTFLDEVRAEANGKSANYQGLDRHNSISFPISAFPEKVQHIILALQESLQYPVDFIGTAMLYTVSLAIGNTHKVKVKENWTESALLYIALVGAPGTMKSHPLSFSIGPIIDRDCSTFREYEKKVHEYKKAISIKAKGRTKPEYDEPIKPVLHKFLVQDFTPESLTETHRLNKRGIGVYVDELASWFKNFNRYNNGSDQEFWLSNWSGKPIIIDRKTGDPIFIKSSYISVAGTIQESILSELGRGNRSQNGFTDRILFAMPEGLKKSYWSDRELHPQHLQNWHVMVNNLLDLPVPIDETDSLSPTVLSFTDEGYARLKEWQRENTDKCNSADNDMVKGLYSKLEVYVIRLSLILQMMQWAAGESDKRTVELNTVARAIDLIEYFRNTGMKVKRYLLDSSPLDKLTSEKKLLYQSLPINFSTGQGLLLAKSQGVAEVTFKRFLNDNSLFERVSYGNYSKKI</sequence>
<evidence type="ECO:0000313" key="2">
    <source>
        <dbReference type="Proteomes" id="UP000187181"/>
    </source>
</evidence>
<dbReference type="STRING" id="1317125.SAMN05444128_3693"/>
<dbReference type="AlphaFoldDB" id="A0A1R3XRY4"/>
<dbReference type="OrthoDB" id="2781056at2"/>
<dbReference type="InterPro" id="IPR025048">
    <property type="entry name" value="DUF3987"/>
</dbReference>
<gene>
    <name evidence="1" type="ORF">SAMN05444128_3693</name>
</gene>